<reference evidence="4" key="2">
    <citation type="submission" date="2025-08" db="UniProtKB">
        <authorList>
            <consortium name="Ensembl"/>
        </authorList>
    </citation>
    <scope>IDENTIFICATION</scope>
</reference>
<dbReference type="InterPro" id="IPR029300">
    <property type="entry name" value="CEP170_C"/>
</dbReference>
<dbReference type="InterPro" id="IPR051176">
    <property type="entry name" value="Cent_Immune-Sig_Mod"/>
</dbReference>
<feature type="region of interest" description="Disordered" evidence="2">
    <location>
        <begin position="596"/>
        <end position="615"/>
    </location>
</feature>
<feature type="compositionally biased region" description="Low complexity" evidence="2">
    <location>
        <begin position="626"/>
        <end position="644"/>
    </location>
</feature>
<evidence type="ECO:0000313" key="4">
    <source>
        <dbReference type="Ensembl" id="ENSFALP00000021973.1"/>
    </source>
</evidence>
<feature type="domain" description="CEP170 C-terminal" evidence="3">
    <location>
        <begin position="842"/>
        <end position="1527"/>
    </location>
</feature>
<feature type="compositionally biased region" description="Basic and acidic residues" evidence="2">
    <location>
        <begin position="298"/>
        <end position="316"/>
    </location>
</feature>
<feature type="compositionally biased region" description="Low complexity" evidence="2">
    <location>
        <begin position="1206"/>
        <end position="1234"/>
    </location>
</feature>
<feature type="region of interest" description="Disordered" evidence="2">
    <location>
        <begin position="287"/>
        <end position="337"/>
    </location>
</feature>
<feature type="compositionally biased region" description="Low complexity" evidence="2">
    <location>
        <begin position="600"/>
        <end position="614"/>
    </location>
</feature>
<feature type="compositionally biased region" description="Polar residues" evidence="2">
    <location>
        <begin position="408"/>
        <end position="420"/>
    </location>
</feature>
<feature type="compositionally biased region" description="Basic and acidic residues" evidence="2">
    <location>
        <begin position="1001"/>
        <end position="1012"/>
    </location>
</feature>
<gene>
    <name evidence="4" type="primary">CEP170B</name>
</gene>
<keyword evidence="5" id="KW-1185">Reference proteome</keyword>
<dbReference type="Gene3D" id="2.60.200.20">
    <property type="match status" value="1"/>
</dbReference>
<dbReference type="PANTHER" id="PTHR15715:SF18">
    <property type="entry name" value="CENTROSOMAL PROTEIN OF 170 KDA PROTEIN B"/>
    <property type="match status" value="1"/>
</dbReference>
<protein>
    <submittedName>
        <fullName evidence="4">Centrosomal protein 170B</fullName>
    </submittedName>
</protein>
<feature type="compositionally biased region" description="Acidic residues" evidence="2">
    <location>
        <begin position="1290"/>
        <end position="1300"/>
    </location>
</feature>
<dbReference type="Proteomes" id="UP000016665">
    <property type="component" value="Chromosome 5"/>
</dbReference>
<name>A0A803VGW7_FICAL</name>
<evidence type="ECO:0000256" key="1">
    <source>
        <dbReference type="ARBA" id="ARBA00010436"/>
    </source>
</evidence>
<feature type="compositionally biased region" description="Basic and acidic residues" evidence="2">
    <location>
        <begin position="102"/>
        <end position="124"/>
    </location>
</feature>
<comment type="similarity">
    <text evidence="1">Belongs to the CEP170 family.</text>
</comment>
<feature type="compositionally biased region" description="Polar residues" evidence="2">
    <location>
        <begin position="573"/>
        <end position="586"/>
    </location>
</feature>
<dbReference type="Pfam" id="PF15308">
    <property type="entry name" value="CEP170_C"/>
    <property type="match status" value="1"/>
</dbReference>
<reference evidence="4 5" key="1">
    <citation type="journal article" date="2012" name="Nature">
        <title>The genomic landscape of species divergence in Ficedula flycatchers.</title>
        <authorList>
            <person name="Ellegren H."/>
            <person name="Smeds L."/>
            <person name="Burri R."/>
            <person name="Olason P.I."/>
            <person name="Backstrom N."/>
            <person name="Kawakami T."/>
            <person name="Kunstner A."/>
            <person name="Makinen H."/>
            <person name="Nadachowska-Brzyska K."/>
            <person name="Qvarnstrom A."/>
            <person name="Uebbing S."/>
            <person name="Wolf J.B."/>
        </authorList>
    </citation>
    <scope>NUCLEOTIDE SEQUENCE [LARGE SCALE GENOMIC DNA]</scope>
</reference>
<evidence type="ECO:0000259" key="3">
    <source>
        <dbReference type="Pfam" id="PF15308"/>
    </source>
</evidence>
<dbReference type="GeneTree" id="ENSGT00940000157058"/>
<feature type="region of interest" description="Disordered" evidence="2">
    <location>
        <begin position="1337"/>
        <end position="1365"/>
    </location>
</feature>
<feature type="region of interest" description="Disordered" evidence="2">
    <location>
        <begin position="356"/>
        <end position="534"/>
    </location>
</feature>
<feature type="region of interest" description="Disordered" evidence="2">
    <location>
        <begin position="95"/>
        <end position="124"/>
    </location>
</feature>
<organism evidence="4 5">
    <name type="scientific">Ficedula albicollis</name>
    <name type="common">Collared flycatcher</name>
    <name type="synonym">Muscicapa albicollis</name>
    <dbReference type="NCBI Taxonomy" id="59894"/>
    <lineage>
        <taxon>Eukaryota</taxon>
        <taxon>Metazoa</taxon>
        <taxon>Chordata</taxon>
        <taxon>Craniata</taxon>
        <taxon>Vertebrata</taxon>
        <taxon>Euteleostomi</taxon>
        <taxon>Archelosauria</taxon>
        <taxon>Archosauria</taxon>
        <taxon>Dinosauria</taxon>
        <taxon>Saurischia</taxon>
        <taxon>Theropoda</taxon>
        <taxon>Coelurosauria</taxon>
        <taxon>Aves</taxon>
        <taxon>Neognathae</taxon>
        <taxon>Neoaves</taxon>
        <taxon>Telluraves</taxon>
        <taxon>Australaves</taxon>
        <taxon>Passeriformes</taxon>
        <taxon>Muscicapidae</taxon>
        <taxon>Ficedula</taxon>
    </lineage>
</organism>
<sequence>MSVTSWFLVSSTGIRHRLPREMIFVGRDDCELMLQHEKYTSQLQMNYKGTAMKRAEQPMEHSVYTESPQAKLEKGERKAITETNTYRTPLYGQPSWWGEDDANNKEERRQEEHYSERSKEITQHEEELNGNISTYRDTQEQSVFAFRREPSYFEIPTKEFQQPSKSPETQVHEIPTKDVDAVVAPVVQSHASFTIEFDDGTPGKIKIKDHVTKFSLRQRRPYSKEPAHAEVMSAESKVADWLVQNDPSLMRRQSSGDDVYSTKSDLPIHVRTLKGSWSLTESCCVPSHPFPSPKKGNRHEDGTQSDTEDPKAEKETPTGGERPAEQTRLQRQMRRDPHEMLHNKQAFVIEFFEDTPRKKRSQSFTHSAHSAQSDADLKNKVEKRKNALPAEKPGNSAPPSHLTAQAGKPTSNSCGTQRTSSFKREKTEDRINSSSSSAPRAKSYGSVGRKSKMAQDFMAEYLRETAQSGKPNAEKPAPVPVPVAPRVVISSEPEPASTPPPEVKSAQGRRNDEEDSVSETGTYTIETESQDKEVEEARKMIDQVFGVLESPEFSRISSAFRPVIKGEKEDSGSQHLITENGTSQKSPLLQAFSSKAVNGSQAEAQMSAASQGSQKWVSRWASLADSYSDSGSASGQGDGSAESGVPPKPGEPENSVPSRTRRLLPQLPPSDKSESPTPTVLVCQESYSEVTKRTIVKDHCVEAYGDSSSHLFIQEDLDPDSLSDASRSDDGFSTEKGKKYKENSKMLEQMREDNRSESRQPGASRISHVRAVSEPVSTSFYIGDDSSDAGVPSKLSLSVSHIRADKDSKDPEFSFKCAGTPVSGKPPVKDVSAYINTAGKVVISLHQSLPQDQENTSGKETASFVRQESFTKDKSSSGVPQNKLPHISSHPLLKDLEAVRSTRMDFSQDTHLLLKDTETALAALEAKLLGQSQQLEPSETAGQLEDSLSGDSDVDTASTVSLVSGKNVPASAPKRKAVVGLQKEKSSSTPSIQDQCGQPSARDRLTEKRKTQAPEAPNRAEAAKRFQMKRSAGTRGSLDFTDDERSSNSPYLPVPDAVVSDHEHSVARPVPRRKPYTQATKEEQSKTTSNVQKIQQVLTRSNSLSTPRPTRASKLRRARLGDASDNECLDAEKAASSSDAAAQGTKQPTETKKLSRLDILAMPRKRAGSFTVPSDSEAAQSRTGFSGRSADSYRKTGVSEVRAAARKTAAAASAKQPFSRTRSSSVKYSSSSSSSRRRPQGSDYTSTSEEEYGSNHSSPKHKRSHTSTATQTPRIRGSGLGKQKHNGRETDDDEDFDDNPDPYNFMAQTAEIAEIARLSQTLVKDVAILAREIHDVAGDGDSQSSSGTGPSPSLSSVPNTPASTISAREEIARRSFRLAYPSQLVQHIPEASLNYQKVPPGSVELKDFDQNMNDNREEELSRKPRTRNREEVIFDNLMLNPVSQLSHTIRENTENLAEKMKILFQNSERTWEEMEAKINSENEVPILKTSNKEISSILKELRRVQKQLEVINAIIDPTGNLDIVASNKASSAAKQSTATKVRTANNSGSTLETLSLAQMRNYAQKSNCGSSSLQDSNFIPDGEKYVI</sequence>
<feature type="compositionally biased region" description="Polar residues" evidence="2">
    <location>
        <begin position="987"/>
        <end position="998"/>
    </location>
</feature>
<feature type="region of interest" description="Disordered" evidence="2">
    <location>
        <begin position="849"/>
        <end position="890"/>
    </location>
</feature>
<feature type="compositionally biased region" description="Polar residues" evidence="2">
    <location>
        <begin position="849"/>
        <end position="868"/>
    </location>
</feature>
<feature type="region of interest" description="Disordered" evidence="2">
    <location>
        <begin position="559"/>
        <end position="586"/>
    </location>
</feature>
<accession>A0A803VGW7</accession>
<feature type="region of interest" description="Disordered" evidence="2">
    <location>
        <begin position="719"/>
        <end position="770"/>
    </location>
</feature>
<dbReference type="Ensembl" id="ENSFALT00000040765.1">
    <property type="protein sequence ID" value="ENSFALP00000021973.1"/>
    <property type="gene ID" value="ENSFALG00000002978.2"/>
</dbReference>
<feature type="compositionally biased region" description="Polar residues" evidence="2">
    <location>
        <begin position="362"/>
        <end position="373"/>
    </location>
</feature>
<dbReference type="PANTHER" id="PTHR15715">
    <property type="entry name" value="CENTROSOMAL PROTEIN OF 170 KDA"/>
    <property type="match status" value="1"/>
</dbReference>
<feature type="compositionally biased region" description="Polar residues" evidence="2">
    <location>
        <begin position="1086"/>
        <end position="1108"/>
    </location>
</feature>
<reference evidence="4" key="3">
    <citation type="submission" date="2025-09" db="UniProtKB">
        <authorList>
            <consortium name="Ensembl"/>
        </authorList>
    </citation>
    <scope>IDENTIFICATION</scope>
</reference>
<feature type="compositionally biased region" description="Basic and acidic residues" evidence="2">
    <location>
        <begin position="726"/>
        <end position="758"/>
    </location>
</feature>
<feature type="compositionally biased region" description="Low complexity" evidence="2">
    <location>
        <begin position="1339"/>
        <end position="1356"/>
    </location>
</feature>
<proteinExistence type="inferred from homology"/>
<evidence type="ECO:0000256" key="2">
    <source>
        <dbReference type="SAM" id="MobiDB-lite"/>
    </source>
</evidence>
<feature type="compositionally biased region" description="Basic and acidic residues" evidence="2">
    <location>
        <begin position="422"/>
        <end position="431"/>
    </location>
</feature>
<feature type="compositionally biased region" description="Polar residues" evidence="2">
    <location>
        <begin position="1171"/>
        <end position="1186"/>
    </location>
</feature>
<feature type="region of interest" description="Disordered" evidence="2">
    <location>
        <begin position="932"/>
        <end position="1304"/>
    </location>
</feature>
<feature type="region of interest" description="Disordered" evidence="2">
    <location>
        <begin position="57"/>
        <end position="76"/>
    </location>
</feature>
<feature type="compositionally biased region" description="Low complexity" evidence="2">
    <location>
        <begin position="484"/>
        <end position="495"/>
    </location>
</feature>
<feature type="region of interest" description="Disordered" evidence="2">
    <location>
        <begin position="626"/>
        <end position="680"/>
    </location>
</feature>
<evidence type="ECO:0000313" key="5">
    <source>
        <dbReference type="Proteomes" id="UP000016665"/>
    </source>
</evidence>
<feature type="compositionally biased region" description="Polar residues" evidence="2">
    <location>
        <begin position="932"/>
        <end position="941"/>
    </location>
</feature>
<feature type="compositionally biased region" description="Polar residues" evidence="2">
    <location>
        <begin position="518"/>
        <end position="527"/>
    </location>
</feature>
<feature type="compositionally biased region" description="Polar residues" evidence="2">
    <location>
        <begin position="955"/>
        <end position="964"/>
    </location>
</feature>